<accession>A0A7W9BF21</accession>
<protein>
    <submittedName>
        <fullName evidence="1">Asparagine synthase (Glutamine-hydrolyzing)</fullName>
        <ecNumber evidence="1">6.3.5.4</ecNumber>
    </submittedName>
</protein>
<name>A0A7W9BF21_9SPHN</name>
<proteinExistence type="predicted"/>
<gene>
    <name evidence="1" type="ORF">FHS94_002824</name>
</gene>
<keyword evidence="1" id="KW-0436">Ligase</keyword>
<keyword evidence="2" id="KW-1185">Reference proteome</keyword>
<reference evidence="1 2" key="1">
    <citation type="submission" date="2020-08" db="EMBL/GenBank/DDBJ databases">
        <title>Genomic Encyclopedia of Type Strains, Phase IV (KMG-IV): sequencing the most valuable type-strain genomes for metagenomic binning, comparative biology and taxonomic classification.</title>
        <authorList>
            <person name="Goeker M."/>
        </authorList>
    </citation>
    <scope>NUCLEOTIDE SEQUENCE [LARGE SCALE GENOMIC DNA]</scope>
    <source>
        <strain evidence="1 2">DSM 100044</strain>
    </source>
</reference>
<sequence length="582" mass="64275">MSLFVVSTRDPGFAEAAIAEARQQFAAHGHSVVDAIDMDGWQALHGRPRLGGPDTLLRRGDDLAAVAGMPIVDGLIGQAALERLLEPGMTPAPDWSRVGGQFVALVRRAGRTFILGDYFGVFQLFHDVDDRVFSTSLLSALRALPRVTFDPQGLYEWAFGVCTMGTDTAFAQLKMLGPDRCVELTPTGVESHALRKDLIEPRGEELPAAELIRRSRDQVMRVADSFGRRFGDDINCPLSAGFDSRLMLAALRAAGAKPRVYVYGPRGGADVRVAQAIGAAEGFAVEWTDKQSDPIAPDAFAEQVEFNFNDLDGLPNFGNLFDNGVNAAARDARHARGSLAVSGGGGEIFRDFFMLPNRPMSAWTLARAFSSRFLPSDALPPFDAGAYRRRIADKFAAGLGSDDRDEPLARSRIEQAFMRVRIPALFRWEMTAEARHGPYGLTFADPGLVAEAMRIPIALKYDGRFQAMLIDAIDPALARHKSGYGHAFDGAPGWRYRLEEAATRYRPAWVRERTYLVKRRRGRMMDEHGGLLSPEYMGRVIDLNFPVMRDYFDVARINDGGLWRRIACLEYLAAKLGSNLKR</sequence>
<evidence type="ECO:0000313" key="2">
    <source>
        <dbReference type="Proteomes" id="UP000546200"/>
    </source>
</evidence>
<comment type="caution">
    <text evidence="1">The sequence shown here is derived from an EMBL/GenBank/DDBJ whole genome shotgun (WGS) entry which is preliminary data.</text>
</comment>
<dbReference type="RefSeq" id="WP_184058772.1">
    <property type="nucleotide sequence ID" value="NZ_JACIJK010000008.1"/>
</dbReference>
<organism evidence="1 2">
    <name type="scientific">Sphingomonas aerophila</name>
    <dbReference type="NCBI Taxonomy" id="1344948"/>
    <lineage>
        <taxon>Bacteria</taxon>
        <taxon>Pseudomonadati</taxon>
        <taxon>Pseudomonadota</taxon>
        <taxon>Alphaproteobacteria</taxon>
        <taxon>Sphingomonadales</taxon>
        <taxon>Sphingomonadaceae</taxon>
        <taxon>Sphingomonas</taxon>
    </lineage>
</organism>
<dbReference type="SUPFAM" id="SSF52402">
    <property type="entry name" value="Adenine nucleotide alpha hydrolases-like"/>
    <property type="match status" value="1"/>
</dbReference>
<dbReference type="EMBL" id="JACIJK010000008">
    <property type="protein sequence ID" value="MBB5715967.1"/>
    <property type="molecule type" value="Genomic_DNA"/>
</dbReference>
<dbReference type="Proteomes" id="UP000546200">
    <property type="component" value="Unassembled WGS sequence"/>
</dbReference>
<dbReference type="GO" id="GO:0004066">
    <property type="term" value="F:asparagine synthase (glutamine-hydrolyzing) activity"/>
    <property type="evidence" value="ECO:0007669"/>
    <property type="project" value="UniProtKB-EC"/>
</dbReference>
<dbReference type="AlphaFoldDB" id="A0A7W9BF21"/>
<evidence type="ECO:0000313" key="1">
    <source>
        <dbReference type="EMBL" id="MBB5715967.1"/>
    </source>
</evidence>
<dbReference type="EC" id="6.3.5.4" evidence="1"/>